<dbReference type="FunFam" id="3.30.70.330:FF:000511">
    <property type="entry name" value="RNA binding motif protein 34"/>
    <property type="match status" value="1"/>
</dbReference>
<comment type="subcellular location">
    <subcellularLocation>
        <location evidence="1">Nucleus</location>
        <location evidence="1">Nucleolus</location>
    </subcellularLocation>
</comment>
<evidence type="ECO:0000256" key="5">
    <source>
        <dbReference type="PROSITE-ProRule" id="PRU00176"/>
    </source>
</evidence>
<dbReference type="AlphaFoldDB" id="A0A9Q1E0C0"/>
<keyword evidence="4" id="KW-0539">Nucleus</keyword>
<dbReference type="PANTHER" id="PTHR23236:SF25">
    <property type="entry name" value="RNA-BINDING PROTEIN 34"/>
    <property type="match status" value="1"/>
</dbReference>
<organism evidence="8 9">
    <name type="scientific">Conger conger</name>
    <name type="common">Conger eel</name>
    <name type="synonym">Muraena conger</name>
    <dbReference type="NCBI Taxonomy" id="82655"/>
    <lineage>
        <taxon>Eukaryota</taxon>
        <taxon>Metazoa</taxon>
        <taxon>Chordata</taxon>
        <taxon>Craniata</taxon>
        <taxon>Vertebrata</taxon>
        <taxon>Euteleostomi</taxon>
        <taxon>Actinopterygii</taxon>
        <taxon>Neopterygii</taxon>
        <taxon>Teleostei</taxon>
        <taxon>Anguilliformes</taxon>
        <taxon>Congridae</taxon>
        <taxon>Conger</taxon>
    </lineage>
</organism>
<evidence type="ECO:0000256" key="6">
    <source>
        <dbReference type="SAM" id="MobiDB-lite"/>
    </source>
</evidence>
<dbReference type="Pfam" id="PF00076">
    <property type="entry name" value="RRM_1"/>
    <property type="match status" value="2"/>
</dbReference>
<dbReference type="PROSITE" id="PS50102">
    <property type="entry name" value="RRM"/>
    <property type="match status" value="2"/>
</dbReference>
<comment type="similarity">
    <text evidence="2">Belongs to the RRM RBM34 family.</text>
</comment>
<dbReference type="PANTHER" id="PTHR23236">
    <property type="entry name" value="EUKARYOTIC TRANSLATION INITIATION FACTOR 4B/4H"/>
    <property type="match status" value="1"/>
</dbReference>
<name>A0A9Q1E0C0_CONCO</name>
<feature type="domain" description="RRM" evidence="7">
    <location>
        <begin position="113"/>
        <end position="190"/>
    </location>
</feature>
<feature type="compositionally biased region" description="Basic residues" evidence="6">
    <location>
        <begin position="187"/>
        <end position="208"/>
    </location>
</feature>
<dbReference type="InterPro" id="IPR035979">
    <property type="entry name" value="RBD_domain_sf"/>
</dbReference>
<dbReference type="InterPro" id="IPR012677">
    <property type="entry name" value="Nucleotide-bd_a/b_plait_sf"/>
</dbReference>
<dbReference type="SUPFAM" id="SSF54928">
    <property type="entry name" value="RNA-binding domain, RBD"/>
    <property type="match status" value="2"/>
</dbReference>
<protein>
    <recommendedName>
        <fullName evidence="7">RRM domain-containing protein</fullName>
    </recommendedName>
</protein>
<evidence type="ECO:0000313" key="8">
    <source>
        <dbReference type="EMBL" id="KAJ8285036.1"/>
    </source>
</evidence>
<dbReference type="CDD" id="cd12394">
    <property type="entry name" value="RRM1_RBM34"/>
    <property type="match status" value="1"/>
</dbReference>
<proteinExistence type="inferred from homology"/>
<dbReference type="GO" id="GO:0003723">
    <property type="term" value="F:RNA binding"/>
    <property type="evidence" value="ECO:0007669"/>
    <property type="project" value="UniProtKB-UniRule"/>
</dbReference>
<feature type="compositionally biased region" description="Basic residues" evidence="6">
    <location>
        <begin position="284"/>
        <end position="296"/>
    </location>
</feature>
<evidence type="ECO:0000256" key="2">
    <source>
        <dbReference type="ARBA" id="ARBA00007077"/>
    </source>
</evidence>
<reference evidence="8" key="1">
    <citation type="journal article" date="2023" name="Science">
        <title>Genome structures resolve the early diversification of teleost fishes.</title>
        <authorList>
            <person name="Parey E."/>
            <person name="Louis A."/>
            <person name="Montfort J."/>
            <person name="Bouchez O."/>
            <person name="Roques C."/>
            <person name="Iampietro C."/>
            <person name="Lluch J."/>
            <person name="Castinel A."/>
            <person name="Donnadieu C."/>
            <person name="Desvignes T."/>
            <person name="Floi Bucao C."/>
            <person name="Jouanno E."/>
            <person name="Wen M."/>
            <person name="Mejri S."/>
            <person name="Dirks R."/>
            <person name="Jansen H."/>
            <person name="Henkel C."/>
            <person name="Chen W.J."/>
            <person name="Zahm M."/>
            <person name="Cabau C."/>
            <person name="Klopp C."/>
            <person name="Thompson A.W."/>
            <person name="Robinson-Rechavi M."/>
            <person name="Braasch I."/>
            <person name="Lecointre G."/>
            <person name="Bobe J."/>
            <person name="Postlethwait J.H."/>
            <person name="Berthelot C."/>
            <person name="Roest Crollius H."/>
            <person name="Guiguen Y."/>
        </authorList>
    </citation>
    <scope>NUCLEOTIDE SEQUENCE</scope>
    <source>
        <strain evidence="8">Concon-B</strain>
    </source>
</reference>
<evidence type="ECO:0000256" key="4">
    <source>
        <dbReference type="ARBA" id="ARBA00023242"/>
    </source>
</evidence>
<dbReference type="InterPro" id="IPR000504">
    <property type="entry name" value="RRM_dom"/>
</dbReference>
<gene>
    <name evidence="8" type="ORF">COCON_G00038860</name>
</gene>
<dbReference type="OrthoDB" id="442677at2759"/>
<evidence type="ECO:0000259" key="7">
    <source>
        <dbReference type="PROSITE" id="PS50102"/>
    </source>
</evidence>
<dbReference type="Gene3D" id="3.30.70.330">
    <property type="match status" value="2"/>
</dbReference>
<dbReference type="SMART" id="SM00360">
    <property type="entry name" value="RRM"/>
    <property type="match status" value="2"/>
</dbReference>
<dbReference type="EMBL" id="JAFJMO010000002">
    <property type="protein sequence ID" value="KAJ8285036.1"/>
    <property type="molecule type" value="Genomic_DNA"/>
</dbReference>
<feature type="region of interest" description="Disordered" evidence="6">
    <location>
        <begin position="187"/>
        <end position="303"/>
    </location>
</feature>
<keyword evidence="3 5" id="KW-0694">RNA-binding</keyword>
<dbReference type="InterPro" id="IPR034221">
    <property type="entry name" value="RBM34_RRM2"/>
</dbReference>
<dbReference type="Proteomes" id="UP001152803">
    <property type="component" value="Unassembled WGS sequence"/>
</dbReference>
<evidence type="ECO:0000256" key="3">
    <source>
        <dbReference type="ARBA" id="ARBA00022884"/>
    </source>
</evidence>
<evidence type="ECO:0000256" key="1">
    <source>
        <dbReference type="ARBA" id="ARBA00004604"/>
    </source>
</evidence>
<comment type="caution">
    <text evidence="8">The sequence shown here is derived from an EMBL/GenBank/DDBJ whole genome shotgun (WGS) entry which is preliminary data.</text>
</comment>
<keyword evidence="9" id="KW-1185">Reference proteome</keyword>
<feature type="domain" description="RRM" evidence="7">
    <location>
        <begin position="10"/>
        <end position="105"/>
    </location>
</feature>
<sequence>MAEERIKNKRTVFVGNLPVSCTRKALQILFKELGSIESIRFRSVAREDPSMSLKVAAIQRKVHPKRQSINAYIVFKSEEGAEKALQRNGLEIEKGFHIRVDRASKSASHDHKRSVFVGNLPYDVNELPLRNHFEECGKVEAVRLVRDRRSGMGKGFGYVLFESMDAVQLALKLDGSELDGRKVRVKRSVKKEKVKSVKNRAAKGAKGPRKGDSAAAAKNSGKAKDSGKASPMQRGPKGGLKGRPGKGPHGKALSGPGPRRLARPHGGGSFKGEMVTPGGDKAKGKGLKKKKLKARKRDQAIHI</sequence>
<accession>A0A9Q1E0C0</accession>
<evidence type="ECO:0000313" key="9">
    <source>
        <dbReference type="Proteomes" id="UP001152803"/>
    </source>
</evidence>
<dbReference type="CDD" id="cd12395">
    <property type="entry name" value="RRM2_RBM34"/>
    <property type="match status" value="1"/>
</dbReference>